<comment type="caution">
    <text evidence="1">The sequence shown here is derived from an EMBL/GenBank/DDBJ whole genome shotgun (WGS) entry which is preliminary data.</text>
</comment>
<evidence type="ECO:0000313" key="1">
    <source>
        <dbReference type="EMBL" id="KAL3729717.1"/>
    </source>
</evidence>
<accession>A0ABD3JT26</accession>
<organism evidence="1 2">
    <name type="scientific">Eucalyptus globulus</name>
    <name type="common">Tasmanian blue gum</name>
    <dbReference type="NCBI Taxonomy" id="34317"/>
    <lineage>
        <taxon>Eukaryota</taxon>
        <taxon>Viridiplantae</taxon>
        <taxon>Streptophyta</taxon>
        <taxon>Embryophyta</taxon>
        <taxon>Tracheophyta</taxon>
        <taxon>Spermatophyta</taxon>
        <taxon>Magnoliopsida</taxon>
        <taxon>eudicotyledons</taxon>
        <taxon>Gunneridae</taxon>
        <taxon>Pentapetalae</taxon>
        <taxon>rosids</taxon>
        <taxon>malvids</taxon>
        <taxon>Myrtales</taxon>
        <taxon>Myrtaceae</taxon>
        <taxon>Myrtoideae</taxon>
        <taxon>Eucalypteae</taxon>
        <taxon>Eucalyptus</taxon>
    </lineage>
</organism>
<dbReference type="AlphaFoldDB" id="A0ABD3JT26"/>
<dbReference type="EMBL" id="JBJKBG010000007">
    <property type="protein sequence ID" value="KAL3729717.1"/>
    <property type="molecule type" value="Genomic_DNA"/>
</dbReference>
<reference evidence="1 2" key="1">
    <citation type="submission" date="2024-11" db="EMBL/GenBank/DDBJ databases">
        <title>Chromosome-level genome assembly of Eucalyptus globulus Labill. provides insights into its genome evolution.</title>
        <authorList>
            <person name="Li X."/>
        </authorList>
    </citation>
    <scope>NUCLEOTIDE SEQUENCE [LARGE SCALE GENOMIC DNA]</scope>
    <source>
        <strain evidence="1">CL2024</strain>
        <tissue evidence="1">Fresh tender leaves</tissue>
    </source>
</reference>
<keyword evidence="2" id="KW-1185">Reference proteome</keyword>
<protein>
    <submittedName>
        <fullName evidence="1">Uncharacterized protein</fullName>
    </submittedName>
</protein>
<evidence type="ECO:0000313" key="2">
    <source>
        <dbReference type="Proteomes" id="UP001634007"/>
    </source>
</evidence>
<gene>
    <name evidence="1" type="ORF">ACJRO7_026799</name>
</gene>
<feature type="non-terminal residue" evidence="1">
    <location>
        <position position="1"/>
    </location>
</feature>
<proteinExistence type="predicted"/>
<dbReference type="Proteomes" id="UP001634007">
    <property type="component" value="Unassembled WGS sequence"/>
</dbReference>
<sequence length="281" mass="31253">NDSWGMCSECEENLGKSMSIVTPETAVIWPLFEAEAVHNWQKELRETVAKHLTNCGFESNPRVVTVVVIVALIRPVVVDVEVEMESACGKPGHSTSECPSERAEEVVMRGAMTGMEVEVVDTMVLIEMVVDLAGAIEIVVLKEDHEMTAIIRTVLVPMDVVVQETSVQGRKNSPDSACNRAIEDTAVTCWRCQSLFCFISSSWFSRWTNLLDPTVDVRSLAKRFNCLMSVNARFDVLDPMTLLALLKQSNLALLFQCYDEYWILFCSHALAIANASEIDLG</sequence>
<name>A0ABD3JT26_EUCGL</name>